<evidence type="ECO:0000313" key="1">
    <source>
        <dbReference type="EMBL" id="QNT78274.1"/>
    </source>
</evidence>
<dbReference type="RefSeq" id="WP_203414604.1">
    <property type="nucleotide sequence ID" value="NZ_CP060244.1"/>
</dbReference>
<sequence length="117" mass="12461">MAKVIVGCKLPNGLVIDIKGKGRVHLQGSNAASLASSPALYNPRTAESAPEAVGLTMVEETFWKSWCAQMKGFPPLENGLIFAATKKRDVLAEAKEKSAIKTGLDRMEKPKPPVVGA</sequence>
<proteinExistence type="predicted"/>
<gene>
    <name evidence="1" type="ORF">JGUZn3_10460</name>
</gene>
<keyword evidence="2" id="KW-1185">Reference proteome</keyword>
<organism evidence="1 2">
    <name type="scientific">Entomobacter blattae</name>
    <dbReference type="NCBI Taxonomy" id="2762277"/>
    <lineage>
        <taxon>Bacteria</taxon>
        <taxon>Pseudomonadati</taxon>
        <taxon>Pseudomonadota</taxon>
        <taxon>Alphaproteobacteria</taxon>
        <taxon>Acetobacterales</taxon>
        <taxon>Acetobacteraceae</taxon>
        <taxon>Entomobacter</taxon>
    </lineage>
</organism>
<dbReference type="AlphaFoldDB" id="A0A7H1NR64"/>
<evidence type="ECO:0000313" key="2">
    <source>
        <dbReference type="Proteomes" id="UP000516349"/>
    </source>
</evidence>
<protein>
    <submittedName>
        <fullName evidence="1">Uncharacterized protein</fullName>
    </submittedName>
</protein>
<accession>A0A7H1NR64</accession>
<dbReference type="KEGG" id="ebla:JGUZn3_10460"/>
<dbReference type="Proteomes" id="UP000516349">
    <property type="component" value="Chromosome"/>
</dbReference>
<dbReference type="EMBL" id="CP060244">
    <property type="protein sequence ID" value="QNT78274.1"/>
    <property type="molecule type" value="Genomic_DNA"/>
</dbReference>
<name>A0A7H1NR64_9PROT</name>
<reference evidence="1 2" key="1">
    <citation type="submission" date="2020-08" db="EMBL/GenBank/DDBJ databases">
        <title>Complete genome sequence of Entomobacter blattae G55GP.</title>
        <authorList>
            <person name="Poehlein A."/>
            <person name="Guzman J."/>
            <person name="Daniel R."/>
            <person name="Vilcinskas A."/>
        </authorList>
    </citation>
    <scope>NUCLEOTIDE SEQUENCE [LARGE SCALE GENOMIC DNA]</scope>
    <source>
        <strain evidence="1 2">G55GP</strain>
    </source>
</reference>